<sequence length="239" mass="27026">MSFLNVPLHDASVTGVRMDPVRELLQLELALHTCEKVRVDFSSACQWSLSRFERQNVLLDIHEWKASNVATAERCRDLGLDEFWTRMVLTDRYTLYEVAPSVGFGGWVLARGAEVIRAAPETAFAPAPDVFDFMEGFRKRPGMFVGFDDSQRVEQLRGLELLLHGYSSALRAHGVPEAGFGFVMDFANYLQETRGWSACCGPVAMIVKAAGRKHDVWVLFWKLVDEFRESLARPNPLPE</sequence>
<comment type="caution">
    <text evidence="1">The sequence shown here is derived from an EMBL/GenBank/DDBJ whole genome shotgun (WGS) entry which is preliminary data.</text>
</comment>
<name>A0A7X4Y599_9BACT</name>
<dbReference type="EMBL" id="JAAAPK010000001">
    <property type="protein sequence ID" value="NBC38801.1"/>
    <property type="molecule type" value="Genomic_DNA"/>
</dbReference>
<dbReference type="AlphaFoldDB" id="A0A7X4Y599"/>
<protein>
    <submittedName>
        <fullName evidence="1">Uncharacterized protein</fullName>
    </submittedName>
</protein>
<dbReference type="Proteomes" id="UP000537825">
    <property type="component" value="Unassembled WGS sequence"/>
</dbReference>
<organism evidence="1 2">
    <name type="scientific">Corallococcus exiguus</name>
    <dbReference type="NCBI Taxonomy" id="83462"/>
    <lineage>
        <taxon>Bacteria</taxon>
        <taxon>Pseudomonadati</taxon>
        <taxon>Myxococcota</taxon>
        <taxon>Myxococcia</taxon>
        <taxon>Myxococcales</taxon>
        <taxon>Cystobacterineae</taxon>
        <taxon>Myxococcaceae</taxon>
        <taxon>Corallococcus</taxon>
    </lineage>
</organism>
<dbReference type="RefSeq" id="WP_139922338.1">
    <property type="nucleotide sequence ID" value="NZ_CBCSLE010000063.1"/>
</dbReference>
<reference evidence="1 2" key="1">
    <citation type="submission" date="2020-01" db="EMBL/GenBank/DDBJ databases">
        <title>The draft genome sequence of Corallococcus exiguus DSM 14696.</title>
        <authorList>
            <person name="Zhang X."/>
            <person name="Zhu H."/>
        </authorList>
    </citation>
    <scope>NUCLEOTIDE SEQUENCE [LARGE SCALE GENOMIC DNA]</scope>
    <source>
        <strain evidence="1 2">DSM 14696</strain>
    </source>
</reference>
<accession>A0A7X4Y599</accession>
<evidence type="ECO:0000313" key="1">
    <source>
        <dbReference type="EMBL" id="NBC38801.1"/>
    </source>
</evidence>
<proteinExistence type="predicted"/>
<keyword evidence="2" id="KW-1185">Reference proteome</keyword>
<gene>
    <name evidence="1" type="ORF">GTZ93_03100</name>
</gene>
<evidence type="ECO:0000313" key="2">
    <source>
        <dbReference type="Proteomes" id="UP000537825"/>
    </source>
</evidence>